<dbReference type="InterPro" id="IPR045761">
    <property type="entry name" value="ODP_dom"/>
</dbReference>
<dbReference type="InterPro" id="IPR036866">
    <property type="entry name" value="RibonucZ/Hydroxyglut_hydro"/>
</dbReference>
<evidence type="ECO:0000256" key="4">
    <source>
        <dbReference type="ARBA" id="ARBA00023004"/>
    </source>
</evidence>
<dbReference type="eggNOG" id="COG0426">
    <property type="taxonomic scope" value="Bacteria"/>
</dbReference>
<dbReference type="InterPro" id="IPR001279">
    <property type="entry name" value="Metallo-B-lactamas"/>
</dbReference>
<name>A9B9E2_PROM4</name>
<keyword evidence="4" id="KW-0408">Iron</keyword>
<dbReference type="GO" id="GO:0016646">
    <property type="term" value="F:oxidoreductase activity, acting on the CH-NH group of donors, NAD or NADP as acceptor"/>
    <property type="evidence" value="ECO:0007669"/>
    <property type="project" value="UniProtKB-ARBA"/>
</dbReference>
<organism evidence="7 8">
    <name type="scientific">Prochlorococcus marinus (strain MIT 9211)</name>
    <dbReference type="NCBI Taxonomy" id="93059"/>
    <lineage>
        <taxon>Bacteria</taxon>
        <taxon>Bacillati</taxon>
        <taxon>Cyanobacteriota</taxon>
        <taxon>Cyanophyceae</taxon>
        <taxon>Synechococcales</taxon>
        <taxon>Prochlorococcaceae</taxon>
        <taxon>Prochlorococcus</taxon>
    </lineage>
</organism>
<dbReference type="InterPro" id="IPR029039">
    <property type="entry name" value="Flavoprotein-like_sf"/>
</dbReference>
<dbReference type="PANTHER" id="PTHR32145">
    <property type="entry name" value="DIFLAVIN FLAVOPROTEIN A 2-RELATED"/>
    <property type="match status" value="1"/>
</dbReference>
<dbReference type="PANTHER" id="PTHR32145:SF11">
    <property type="entry name" value="DIFLAVIN FLAVOPROTEIN A 2-RELATED"/>
    <property type="match status" value="1"/>
</dbReference>
<dbReference type="InterPro" id="IPR012349">
    <property type="entry name" value="Split_barrel_FMN-bd"/>
</dbReference>
<dbReference type="SMART" id="SM00849">
    <property type="entry name" value="Lactamase_B"/>
    <property type="match status" value="1"/>
</dbReference>
<dbReference type="AlphaFoldDB" id="A9B9E2"/>
<dbReference type="InterPro" id="IPR002563">
    <property type="entry name" value="Flavin_Rdtase-like_dom"/>
</dbReference>
<dbReference type="SUPFAM" id="SSF50475">
    <property type="entry name" value="FMN-binding split barrel"/>
    <property type="match status" value="1"/>
</dbReference>
<evidence type="ECO:0000259" key="6">
    <source>
        <dbReference type="SMART" id="SM00903"/>
    </source>
</evidence>
<evidence type="ECO:0000256" key="1">
    <source>
        <dbReference type="ARBA" id="ARBA00022448"/>
    </source>
</evidence>
<dbReference type="HOGENOM" id="CLU_017490_2_1_3"/>
<dbReference type="Gene3D" id="3.40.50.360">
    <property type="match status" value="1"/>
</dbReference>
<evidence type="ECO:0000313" key="7">
    <source>
        <dbReference type="EMBL" id="ABX07979.1"/>
    </source>
</evidence>
<feature type="domain" description="Flavin reductase like" evidence="6">
    <location>
        <begin position="435"/>
        <end position="589"/>
    </location>
</feature>
<dbReference type="Pfam" id="PF19583">
    <property type="entry name" value="ODP"/>
    <property type="match status" value="1"/>
</dbReference>
<dbReference type="CDD" id="cd07709">
    <property type="entry name" value="flavodiiron_proteins_MBL-fold"/>
    <property type="match status" value="1"/>
</dbReference>
<dbReference type="Gene3D" id="3.60.15.10">
    <property type="entry name" value="Ribonuclease Z/Hydroxyacylglutathione hydrolase-like"/>
    <property type="match status" value="1"/>
</dbReference>
<dbReference type="KEGG" id="pmj:P9211_00481"/>
<feature type="domain" description="Metallo-beta-lactamase" evidence="5">
    <location>
        <begin position="52"/>
        <end position="247"/>
    </location>
</feature>
<keyword evidence="1" id="KW-0813">Transport</keyword>
<dbReference type="GO" id="GO:0046872">
    <property type="term" value="F:metal ion binding"/>
    <property type="evidence" value="ECO:0007669"/>
    <property type="project" value="UniProtKB-KW"/>
</dbReference>
<dbReference type="Proteomes" id="UP000000788">
    <property type="component" value="Chromosome"/>
</dbReference>
<dbReference type="Gene3D" id="2.30.110.10">
    <property type="entry name" value="Electron Transport, Fmn-binding Protein, Chain A"/>
    <property type="match status" value="1"/>
</dbReference>
<accession>A9B9E2</accession>
<dbReference type="EMBL" id="CP000878">
    <property type="protein sequence ID" value="ABX07979.1"/>
    <property type="molecule type" value="Genomic_DNA"/>
</dbReference>
<dbReference type="STRING" id="93059.P9211_00481"/>
<dbReference type="Pfam" id="PF01613">
    <property type="entry name" value="Flavin_Reduct"/>
    <property type="match status" value="1"/>
</dbReference>
<dbReference type="GO" id="GO:0010181">
    <property type="term" value="F:FMN binding"/>
    <property type="evidence" value="ECO:0007669"/>
    <property type="project" value="InterPro"/>
</dbReference>
<keyword evidence="2" id="KW-0479">Metal-binding</keyword>
<evidence type="ECO:0000313" key="8">
    <source>
        <dbReference type="Proteomes" id="UP000000788"/>
    </source>
</evidence>
<dbReference type="SMART" id="SM00903">
    <property type="entry name" value="Flavin_Reduct"/>
    <property type="match status" value="1"/>
</dbReference>
<gene>
    <name evidence="7" type="ordered locus">P9211_00481</name>
</gene>
<dbReference type="OrthoDB" id="9807946at2"/>
<dbReference type="SUPFAM" id="SSF56281">
    <property type="entry name" value="Metallo-hydrolase/oxidoreductase"/>
    <property type="match status" value="1"/>
</dbReference>
<proteinExistence type="predicted"/>
<evidence type="ECO:0000256" key="3">
    <source>
        <dbReference type="ARBA" id="ARBA00022982"/>
    </source>
</evidence>
<evidence type="ECO:0000259" key="5">
    <source>
        <dbReference type="SMART" id="SM00849"/>
    </source>
</evidence>
<reference evidence="7 8" key="1">
    <citation type="journal article" date="2007" name="PLoS Genet.">
        <title>Patterns and implications of gene gain and loss in the evolution of Prochlorococcus.</title>
        <authorList>
            <person name="Kettler G.C."/>
            <person name="Martiny A.C."/>
            <person name="Huang K."/>
            <person name="Zucker J."/>
            <person name="Coleman M.L."/>
            <person name="Rodrigue S."/>
            <person name="Chen F."/>
            <person name="Lapidus A."/>
            <person name="Ferriera S."/>
            <person name="Johnson J."/>
            <person name="Steglich C."/>
            <person name="Church G.M."/>
            <person name="Richardson P."/>
            <person name="Chisholm S.W."/>
        </authorList>
    </citation>
    <scope>NUCLEOTIDE SEQUENCE [LARGE SCALE GENOMIC DNA]</scope>
    <source>
        <strain evidence="8">MIT 9211</strain>
    </source>
</reference>
<dbReference type="SUPFAM" id="SSF52218">
    <property type="entry name" value="Flavoproteins"/>
    <property type="match status" value="1"/>
</dbReference>
<keyword evidence="8" id="KW-1185">Reference proteome</keyword>
<sequence length="589" mass="65773">MTDPVAVIDQSQPELQLSLQCEIIAPNTTTIRSLDWKRSRFDIEFGLRNGTTYNSFIIEGEKKALIDTSHEKFRDSWLKLFKEQVNPQELDFLVVSHTEPDHSGLISYLLDFNPEIQIIGSKVAIQFLESQVHRPFKSQAIKTGCELDLGINPSNGIHHKLEFLSAPNLHWPDTIFSFDHATAILFTCDAFGLHYCSSDMFDIDPELILPDFRYYYDCLMGPNARSVLQALKRIKNLPKITTIAVGHGPLLRHNIDLWLSSYLSWSEKRNKGEGYAAVCYVSQYGFCDRLSQAIALGINKADAQVQLIDLRASDSQEISALIGEANAIIVPTWPHNTDAELQSAIGTLLAALKQKQWVAVYDAYGGNDEPIDVVANQLRSLGQKEAFSPLRVRGTPDANTFQRFEEAGTDLGQLLNRKKNIANIKSFSGDLMKAMGRISGGLYVVTASQGKGKEQRRGAMVASWVSQASFNPPGITVAVAKDRAIETLMQVGDRFVINVLQENNYQKLFRQFLKRFPPGADRFEGISILEDVTKGGPVLVDALAYLDCLVKQRLETTDHWVIYALVEHGNVANVESKTAVHHRKVGTSY</sequence>
<protein>
    <submittedName>
        <fullName evidence="7">Flavoprotein</fullName>
    </submittedName>
</protein>
<dbReference type="InterPro" id="IPR051285">
    <property type="entry name" value="NADH_oxidoreductase_modular"/>
</dbReference>
<evidence type="ECO:0000256" key="2">
    <source>
        <dbReference type="ARBA" id="ARBA00022723"/>
    </source>
</evidence>
<keyword evidence="3" id="KW-0249">Electron transport</keyword>
<dbReference type="eggNOG" id="COG1853">
    <property type="taxonomic scope" value="Bacteria"/>
</dbReference>
<dbReference type="RefSeq" id="WP_012194604.1">
    <property type="nucleotide sequence ID" value="NC_009976.1"/>
</dbReference>